<evidence type="ECO:0000256" key="3">
    <source>
        <dbReference type="ARBA" id="ARBA00022692"/>
    </source>
</evidence>
<dbReference type="GO" id="GO:0016829">
    <property type="term" value="F:lyase activity"/>
    <property type="evidence" value="ECO:0007669"/>
    <property type="project" value="UniProtKB-KW"/>
</dbReference>
<dbReference type="GO" id="GO:0042773">
    <property type="term" value="P:ATP synthesis coupled electron transport"/>
    <property type="evidence" value="ECO:0007669"/>
    <property type="project" value="InterPro"/>
</dbReference>
<evidence type="ECO:0000256" key="2">
    <source>
        <dbReference type="ARBA" id="ARBA00022475"/>
    </source>
</evidence>
<gene>
    <name evidence="10" type="ORF">SAMN05192551_11256</name>
</gene>
<sequence length="605" mass="68248">MNLSRLIIQFGIPGTTLLFLFFELILPLFLRHRPRGQVRRRVAKAYVFLLTFMFLSTYSEVVSEPIRYQIPGVFGEGMFFQIDPVNFPLLMLTGVLWLLIGSFSREDIHYLFYTLVYLATIGTLLAGDLLTFFLFFEIMTFASYALMVYHRGEEQLEAGAVYIYMGIIGGLLVLAGLLLLVAYTGQLQWDAVGEAVREMKWINYLIAFFLLTGFSVKAALMPFHFWMPRVYPEAPFAVIALSSGLLIKVGIYGMIQLFSVSALLPSLFFQRVGFILLWLGLISMSFGALAALMQSQMKRLLAYSSISQIGYIVTGLGLGFYLGSEGVLGFAGSFFHLLNHSLYKVLWILVAATIYFSTKETNMYKLGNLYRTMPLTFFFGLIAFMGITGMPGFNGYASKTVLYQGLAEASETGHASLAYAGLLFKAASAGTVAYAAKFLYHVFLKSFSVSLKEKPAYPQWMNFSMAMLSLFILWIGLFPHQLMTWVVIPASHHLPFDPSITDIKITGMNFWQWKNLSSSLLTYSTGLLLLFAGLRFHLFQKNLPRWASAEKFLYRPMITACDRFATYCVQKYEAPIIFGDALIYAILLFCVMFILIVRSLLGLSM</sequence>
<keyword evidence="4 8" id="KW-1133">Transmembrane helix</keyword>
<proteinExistence type="predicted"/>
<dbReference type="EMBL" id="FOQA01000012">
    <property type="protein sequence ID" value="SFI33571.1"/>
    <property type="molecule type" value="Genomic_DNA"/>
</dbReference>
<feature type="transmembrane region" description="Helical" evidence="8">
    <location>
        <begin position="300"/>
        <end position="322"/>
    </location>
</feature>
<dbReference type="GO" id="GO:0016491">
    <property type="term" value="F:oxidoreductase activity"/>
    <property type="evidence" value="ECO:0007669"/>
    <property type="project" value="UniProtKB-KW"/>
</dbReference>
<feature type="transmembrane region" description="Helical" evidence="8">
    <location>
        <begin position="520"/>
        <end position="538"/>
    </location>
</feature>
<keyword evidence="3 7" id="KW-0812">Transmembrane</keyword>
<feature type="transmembrane region" description="Helical" evidence="8">
    <location>
        <begin position="275"/>
        <end position="293"/>
    </location>
</feature>
<keyword evidence="10" id="KW-0456">Lyase</keyword>
<feature type="transmembrane region" description="Helical" evidence="8">
    <location>
        <begin position="110"/>
        <end position="126"/>
    </location>
</feature>
<reference evidence="11" key="1">
    <citation type="submission" date="2016-10" db="EMBL/GenBank/DDBJ databases">
        <authorList>
            <person name="Varghese N."/>
            <person name="Submissions S."/>
        </authorList>
    </citation>
    <scope>NUCLEOTIDE SEQUENCE [LARGE SCALE GENOMIC DNA]</scope>
    <source>
        <strain evidence="11">Z-7934</strain>
    </source>
</reference>
<evidence type="ECO:0000256" key="7">
    <source>
        <dbReference type="RuleBase" id="RU000320"/>
    </source>
</evidence>
<feature type="transmembrane region" description="Helical" evidence="8">
    <location>
        <begin position="460"/>
        <end position="477"/>
    </location>
</feature>
<feature type="transmembrane region" description="Helical" evidence="8">
    <location>
        <begin position="201"/>
        <end position="223"/>
    </location>
</feature>
<dbReference type="PANTHER" id="PTHR42682:SF4">
    <property type="entry name" value="NADH-UBIQUINONE_PLASTOQUINONE"/>
    <property type="match status" value="1"/>
</dbReference>
<evidence type="ECO:0000256" key="1">
    <source>
        <dbReference type="ARBA" id="ARBA00004651"/>
    </source>
</evidence>
<evidence type="ECO:0000256" key="4">
    <source>
        <dbReference type="ARBA" id="ARBA00022989"/>
    </source>
</evidence>
<feature type="transmembrane region" description="Helical" evidence="8">
    <location>
        <begin position="235"/>
        <end position="255"/>
    </location>
</feature>
<dbReference type="PRINTS" id="PR01437">
    <property type="entry name" value="NUOXDRDTASE4"/>
</dbReference>
<keyword evidence="2" id="KW-1003">Cell membrane</keyword>
<keyword evidence="6 8" id="KW-0472">Membrane</keyword>
<dbReference type="InterPro" id="IPR052175">
    <property type="entry name" value="ComplexI-like_HydComp"/>
</dbReference>
<dbReference type="Proteomes" id="UP000199287">
    <property type="component" value="Unassembled WGS sequence"/>
</dbReference>
<dbReference type="GO" id="GO:0005886">
    <property type="term" value="C:plasma membrane"/>
    <property type="evidence" value="ECO:0007669"/>
    <property type="project" value="UniProtKB-SubCell"/>
</dbReference>
<keyword evidence="11" id="KW-1185">Reference proteome</keyword>
<organism evidence="10 11">
    <name type="scientific">Tindallia magadiensis</name>
    <dbReference type="NCBI Taxonomy" id="69895"/>
    <lineage>
        <taxon>Bacteria</taxon>
        <taxon>Bacillati</taxon>
        <taxon>Bacillota</taxon>
        <taxon>Clostridia</taxon>
        <taxon>Peptostreptococcales</taxon>
        <taxon>Tindalliaceae</taxon>
        <taxon>Tindallia</taxon>
    </lineage>
</organism>
<protein>
    <submittedName>
        <fullName evidence="10">Formate hydrogenlyase subunit 3/Multisubunit Na+/H+ antiporter, MnhD subunit</fullName>
    </submittedName>
</protein>
<feature type="transmembrane region" description="Helical" evidence="8">
    <location>
        <begin position="417"/>
        <end position="440"/>
    </location>
</feature>
<feature type="transmembrane region" description="Helical" evidence="8">
    <location>
        <begin position="85"/>
        <end position="103"/>
    </location>
</feature>
<comment type="subcellular location">
    <subcellularLocation>
        <location evidence="1">Cell membrane</location>
        <topology evidence="1">Multi-pass membrane protein</topology>
    </subcellularLocation>
    <subcellularLocation>
        <location evidence="7">Membrane</location>
        <topology evidence="7">Multi-pass membrane protein</topology>
    </subcellularLocation>
</comment>
<evidence type="ECO:0000256" key="8">
    <source>
        <dbReference type="SAM" id="Phobius"/>
    </source>
</evidence>
<keyword evidence="5" id="KW-0560">Oxidoreductase</keyword>
<evidence type="ECO:0000256" key="6">
    <source>
        <dbReference type="ARBA" id="ARBA00023136"/>
    </source>
</evidence>
<evidence type="ECO:0000313" key="10">
    <source>
        <dbReference type="EMBL" id="SFI33571.1"/>
    </source>
</evidence>
<evidence type="ECO:0000259" key="9">
    <source>
        <dbReference type="Pfam" id="PF00361"/>
    </source>
</evidence>
<evidence type="ECO:0000256" key="5">
    <source>
        <dbReference type="ARBA" id="ARBA00023002"/>
    </source>
</evidence>
<name>A0A1I3HD50_9FIRM</name>
<feature type="transmembrane region" description="Helical" evidence="8">
    <location>
        <begin position="6"/>
        <end position="30"/>
    </location>
</feature>
<dbReference type="InterPro" id="IPR001750">
    <property type="entry name" value="ND/Mrp_TM"/>
</dbReference>
<dbReference type="InterPro" id="IPR003918">
    <property type="entry name" value="NADH_UbQ_OxRdtase"/>
</dbReference>
<feature type="transmembrane region" description="Helical" evidence="8">
    <location>
        <begin position="42"/>
        <end position="59"/>
    </location>
</feature>
<feature type="domain" description="NADH:quinone oxidoreductase/Mrp antiporter transmembrane" evidence="9">
    <location>
        <begin position="126"/>
        <end position="410"/>
    </location>
</feature>
<feature type="transmembrane region" description="Helical" evidence="8">
    <location>
        <begin position="334"/>
        <end position="356"/>
    </location>
</feature>
<dbReference type="AlphaFoldDB" id="A0A1I3HD50"/>
<dbReference type="GO" id="GO:0008137">
    <property type="term" value="F:NADH dehydrogenase (ubiquinone) activity"/>
    <property type="evidence" value="ECO:0007669"/>
    <property type="project" value="InterPro"/>
</dbReference>
<dbReference type="Pfam" id="PF00361">
    <property type="entry name" value="Proton_antipo_M"/>
    <property type="match status" value="1"/>
</dbReference>
<feature type="transmembrane region" description="Helical" evidence="8">
    <location>
        <begin position="161"/>
        <end position="181"/>
    </location>
</feature>
<feature type="transmembrane region" description="Helical" evidence="8">
    <location>
        <begin position="377"/>
        <end position="397"/>
    </location>
</feature>
<dbReference type="STRING" id="69895.SAMN05192551_11256"/>
<feature type="transmembrane region" description="Helical" evidence="8">
    <location>
        <begin position="581"/>
        <end position="601"/>
    </location>
</feature>
<dbReference type="PANTHER" id="PTHR42682">
    <property type="entry name" value="HYDROGENASE-4 COMPONENT F"/>
    <property type="match status" value="1"/>
</dbReference>
<dbReference type="RefSeq" id="WP_093373688.1">
    <property type="nucleotide sequence ID" value="NZ_FOQA01000012.1"/>
</dbReference>
<evidence type="ECO:0000313" key="11">
    <source>
        <dbReference type="Proteomes" id="UP000199287"/>
    </source>
</evidence>
<dbReference type="OrthoDB" id="9807568at2"/>
<feature type="transmembrane region" description="Helical" evidence="8">
    <location>
        <begin position="132"/>
        <end position="149"/>
    </location>
</feature>
<accession>A0A1I3HD50</accession>